<evidence type="ECO:0000313" key="3">
    <source>
        <dbReference type="Proteomes" id="UP000244920"/>
    </source>
</evidence>
<dbReference type="PIRSF" id="PIRSF006188">
    <property type="entry name" value="UCP006188"/>
    <property type="match status" value="1"/>
</dbReference>
<keyword evidence="3" id="KW-1185">Reference proteome</keyword>
<sequence>MAIQSKYKSEQLDELLKDLFIVLEKHKAPADLSLMALGNMVTNILHNSAKDQAQRERLAEAFAATLKNALKSAN</sequence>
<dbReference type="NCBIfam" id="NF010242">
    <property type="entry name" value="PRK13689.1"/>
    <property type="match status" value="1"/>
</dbReference>
<comment type="similarity">
    <text evidence="1">Belongs to the UPF0352 family.</text>
</comment>
<dbReference type="InterPro" id="IPR009857">
    <property type="entry name" value="UPF0352"/>
</dbReference>
<protein>
    <recommendedName>
        <fullName evidence="1">UPF0352 protein DDU33_07510</fullName>
    </recommendedName>
</protein>
<evidence type="ECO:0000313" key="2">
    <source>
        <dbReference type="EMBL" id="AWI51340.1"/>
    </source>
</evidence>
<dbReference type="InterPro" id="IPR023202">
    <property type="entry name" value="YejL_sf"/>
</dbReference>
<dbReference type="HAMAP" id="MF_00816">
    <property type="entry name" value="UPF0352"/>
    <property type="match status" value="1"/>
</dbReference>
<dbReference type="Gene3D" id="1.10.3390.10">
    <property type="entry name" value="YejL-like"/>
    <property type="match status" value="1"/>
</dbReference>
<accession>A0A2U8FK05</accession>
<proteinExistence type="inferred from homology"/>
<dbReference type="AlphaFoldDB" id="A0A2U8FK05"/>
<dbReference type="KEGG" id="apor:DDU33_07510"/>
<gene>
    <name evidence="2" type="ORF">DDU33_07510</name>
</gene>
<reference evidence="3" key="1">
    <citation type="submission" date="2018-05" db="EMBL/GenBank/DDBJ databases">
        <title>Complete genome sequence of Actinobacillus porcitonsillarum reference strain 9953L55 (CCUG 46996).</title>
        <authorList>
            <person name="Dona V."/>
            <person name="Perreten V."/>
        </authorList>
    </citation>
    <scope>NUCLEOTIDE SEQUENCE [LARGE SCALE GENOMIC DNA]</scope>
    <source>
        <strain evidence="3">9953L55</strain>
    </source>
</reference>
<evidence type="ECO:0000256" key="1">
    <source>
        <dbReference type="HAMAP-Rule" id="MF_00816"/>
    </source>
</evidence>
<dbReference type="Proteomes" id="UP000244920">
    <property type="component" value="Chromosome"/>
</dbReference>
<dbReference type="Pfam" id="PF07208">
    <property type="entry name" value="DUF1414"/>
    <property type="match status" value="1"/>
</dbReference>
<organism evidence="2 3">
    <name type="scientific">Actinobacillus porcitonsillarum</name>
    <dbReference type="NCBI Taxonomy" id="189834"/>
    <lineage>
        <taxon>Bacteria</taxon>
        <taxon>Pseudomonadati</taxon>
        <taxon>Pseudomonadota</taxon>
        <taxon>Gammaproteobacteria</taxon>
        <taxon>Pasteurellales</taxon>
        <taxon>Pasteurellaceae</taxon>
        <taxon>Actinobacillus</taxon>
    </lineage>
</organism>
<dbReference type="EMBL" id="CP029206">
    <property type="protein sequence ID" value="AWI51340.1"/>
    <property type="molecule type" value="Genomic_DNA"/>
</dbReference>
<dbReference type="SUPFAM" id="SSF158651">
    <property type="entry name" value="YejL-like"/>
    <property type="match status" value="1"/>
</dbReference>
<name>A0A2U8FK05_9PAST</name>
<dbReference type="RefSeq" id="WP_108924154.1">
    <property type="nucleotide sequence ID" value="NZ_CP029206.1"/>
</dbReference>